<evidence type="ECO:0000313" key="1">
    <source>
        <dbReference type="EMBL" id="QHT34464.1"/>
    </source>
</evidence>
<accession>A0A6C0EZ67</accession>
<protein>
    <submittedName>
        <fullName evidence="1">Uncharacterized protein</fullName>
    </submittedName>
</protein>
<name>A0A6C0EZ67_9ZZZZ</name>
<dbReference type="EMBL" id="MN739000">
    <property type="protein sequence ID" value="QHT34464.1"/>
    <property type="molecule type" value="Genomic_DNA"/>
</dbReference>
<sequence length="327" mass="38499">MKDNSLQNIENYKKDSGDAVVSYNEMDIYMKYVNVINQYLLFGIETIKNKNSEYLKYILIKGLFTISHVFKMLLLFTQNLDLTYYHCQKSYSYYIEFIGQIGDDAVTYLQLNSKDAALFVYKKTIFDINQEYKKNYYETKTEEIKNNIVSMLIEMYNKIIETELTQLTPEQLQLKNGTTISKIHTNVANVNDKLYKLYYSSQPYTQSAQSAQSAQPNSGTHADNGELLYNKLKYIKQFCDVIISRKNAHAHGSETTTDYHCENYKDYIKIIEYFIKKIRKLGPIDASRLESLNSLFIIKYFSHEFEERIKMCNALKFINWIFLAQRD</sequence>
<reference evidence="1" key="1">
    <citation type="journal article" date="2020" name="Nature">
        <title>Giant virus diversity and host interactions through global metagenomics.</title>
        <authorList>
            <person name="Schulz F."/>
            <person name="Roux S."/>
            <person name="Paez-Espino D."/>
            <person name="Jungbluth S."/>
            <person name="Walsh D.A."/>
            <person name="Denef V.J."/>
            <person name="McMahon K.D."/>
            <person name="Konstantinidis K.T."/>
            <person name="Eloe-Fadrosh E.A."/>
            <person name="Kyrpides N.C."/>
            <person name="Woyke T."/>
        </authorList>
    </citation>
    <scope>NUCLEOTIDE SEQUENCE</scope>
    <source>
        <strain evidence="1">GVMAG-M-3300009163-63</strain>
    </source>
</reference>
<dbReference type="AlphaFoldDB" id="A0A6C0EZ67"/>
<proteinExistence type="predicted"/>
<organism evidence="1">
    <name type="scientific">viral metagenome</name>
    <dbReference type="NCBI Taxonomy" id="1070528"/>
    <lineage>
        <taxon>unclassified sequences</taxon>
        <taxon>metagenomes</taxon>
        <taxon>organismal metagenomes</taxon>
    </lineage>
</organism>